<organism evidence="2 3">
    <name type="scientific">Phytophthora cactorum</name>
    <dbReference type="NCBI Taxonomy" id="29920"/>
    <lineage>
        <taxon>Eukaryota</taxon>
        <taxon>Sar</taxon>
        <taxon>Stramenopiles</taxon>
        <taxon>Oomycota</taxon>
        <taxon>Peronosporomycetes</taxon>
        <taxon>Peronosporales</taxon>
        <taxon>Peronosporaceae</taxon>
        <taxon>Phytophthora</taxon>
    </lineage>
</organism>
<accession>A0A8T1BKL0</accession>
<evidence type="ECO:0000313" key="2">
    <source>
        <dbReference type="EMBL" id="KAG2901677.1"/>
    </source>
</evidence>
<dbReference type="EMBL" id="RCMK01001114">
    <property type="protein sequence ID" value="KAG2901677.1"/>
    <property type="molecule type" value="Genomic_DNA"/>
</dbReference>
<protein>
    <submittedName>
        <fullName evidence="2">Uncharacterized protein</fullName>
    </submittedName>
</protein>
<dbReference type="AlphaFoldDB" id="A0A8T1BKL0"/>
<comment type="caution">
    <text evidence="2">The sequence shown here is derived from an EMBL/GenBank/DDBJ whole genome shotgun (WGS) entry which is preliminary data.</text>
</comment>
<dbReference type="Proteomes" id="UP000736787">
    <property type="component" value="Unassembled WGS sequence"/>
</dbReference>
<reference evidence="2" key="1">
    <citation type="submission" date="2018-10" db="EMBL/GenBank/DDBJ databases">
        <title>Effector identification in a new, highly contiguous assembly of the strawberry crown rot pathogen Phytophthora cactorum.</title>
        <authorList>
            <person name="Armitage A.D."/>
            <person name="Nellist C.F."/>
            <person name="Bates H."/>
            <person name="Vickerstaff R.J."/>
            <person name="Harrison R.J."/>
        </authorList>
    </citation>
    <scope>NUCLEOTIDE SEQUENCE</scope>
    <source>
        <strain evidence="2">4040</strain>
    </source>
</reference>
<gene>
    <name evidence="2" type="ORF">PC117_g21659</name>
</gene>
<evidence type="ECO:0000256" key="1">
    <source>
        <dbReference type="SAM" id="MobiDB-lite"/>
    </source>
</evidence>
<proteinExistence type="predicted"/>
<sequence>MGAHTVGDWADGEIDSAARLHNPTAAKESPGGPIVSTRTRTTNKVRSSIWATWRPWVELNWAEEEGDKKSMHGEITADMLTPQSSGDYTVAGGWITVLVRRAGQGPIPTDKEAQGII</sequence>
<evidence type="ECO:0000313" key="3">
    <source>
        <dbReference type="Proteomes" id="UP000736787"/>
    </source>
</evidence>
<name>A0A8T1BKL0_9STRA</name>
<feature type="region of interest" description="Disordered" evidence="1">
    <location>
        <begin position="1"/>
        <end position="41"/>
    </location>
</feature>